<protein>
    <submittedName>
        <fullName evidence="2">Helix-turn-helix domain-containing protein</fullName>
    </submittedName>
</protein>
<organism evidence="2 3">
    <name type="scientific">Bradyrhizobium barranii</name>
    <dbReference type="NCBI Taxonomy" id="2992140"/>
    <lineage>
        <taxon>Bacteria</taxon>
        <taxon>Pseudomonadati</taxon>
        <taxon>Pseudomonadota</taxon>
        <taxon>Alphaproteobacteria</taxon>
        <taxon>Hyphomicrobiales</taxon>
        <taxon>Nitrobacteraceae</taxon>
        <taxon>Bradyrhizobium</taxon>
    </lineage>
</organism>
<evidence type="ECO:0000256" key="1">
    <source>
        <dbReference type="SAM" id="MobiDB-lite"/>
    </source>
</evidence>
<sequence>MNSAQPISGHKGRDRWICAILTHHDLMTPLELRVAVRLGIFFNCKTGQCDPGYTRLAKELCISPRSARRCVAALVSYGFVGRDEGVGGSHDQKQNFSLFMPARGTDSVSPVRRTASVSPVETEELDQHGGQKHGERGTKRAGDGGQYAVPLKNLKNLRNLIARRSPARAPPMLLERVLPAAPPQTRQFPRRMDL</sequence>
<evidence type="ECO:0000313" key="3">
    <source>
        <dbReference type="Proteomes" id="UP001430990"/>
    </source>
</evidence>
<accession>A0ABY3QZS0</accession>
<dbReference type="Proteomes" id="UP001430990">
    <property type="component" value="Plasmid pCC829_1"/>
</dbReference>
<feature type="compositionally biased region" description="Basic and acidic residues" evidence="1">
    <location>
        <begin position="125"/>
        <end position="142"/>
    </location>
</feature>
<evidence type="ECO:0000313" key="2">
    <source>
        <dbReference type="EMBL" id="UFW91544.1"/>
    </source>
</evidence>
<feature type="region of interest" description="Disordered" evidence="1">
    <location>
        <begin position="107"/>
        <end position="147"/>
    </location>
</feature>
<keyword evidence="2" id="KW-0614">Plasmid</keyword>
<geneLocation type="plasmid" evidence="2 3">
    <name>pCC829_1</name>
</geneLocation>
<proteinExistence type="predicted"/>
<dbReference type="RefSeq" id="WP_231145576.1">
    <property type="nucleotide sequence ID" value="NZ_CP088101.1"/>
</dbReference>
<name>A0ABY3QZS0_9BRAD</name>
<keyword evidence="3" id="KW-1185">Reference proteome</keyword>
<reference evidence="2" key="1">
    <citation type="submission" date="2021-11" db="EMBL/GenBank/DDBJ databases">
        <title>Australian commercial rhizobial inoculants.</title>
        <authorList>
            <person name="Kohlmeier M.G."/>
            <person name="O'Hara G.W."/>
            <person name="Colombi E."/>
            <person name="Ramsay J.P."/>
            <person name="Terpolilli J."/>
        </authorList>
    </citation>
    <scope>NUCLEOTIDE SEQUENCE</scope>
    <source>
        <strain evidence="2">CC829</strain>
        <plasmid evidence="2">pCC829_1</plasmid>
    </source>
</reference>
<gene>
    <name evidence="2" type="ORF">BjapCC829_46940</name>
</gene>
<dbReference type="EMBL" id="CP088101">
    <property type="protein sequence ID" value="UFW91544.1"/>
    <property type="molecule type" value="Genomic_DNA"/>
</dbReference>